<dbReference type="Gene3D" id="2.170.130.10">
    <property type="entry name" value="TonB-dependent receptor, plug domain"/>
    <property type="match status" value="1"/>
</dbReference>
<dbReference type="RefSeq" id="WP_114347946.1">
    <property type="nucleotide sequence ID" value="NZ_QPJL01000002.1"/>
</dbReference>
<dbReference type="InterPro" id="IPR012910">
    <property type="entry name" value="Plug_dom"/>
</dbReference>
<dbReference type="GO" id="GO:0044718">
    <property type="term" value="P:siderophore transmembrane transport"/>
    <property type="evidence" value="ECO:0007669"/>
    <property type="project" value="TreeGrafter"/>
</dbReference>
<dbReference type="Pfam" id="PF07715">
    <property type="entry name" value="Plug"/>
    <property type="match status" value="1"/>
</dbReference>
<feature type="signal peptide" evidence="11">
    <location>
        <begin position="1"/>
        <end position="23"/>
    </location>
</feature>
<sequence>MRPCRILSLASVSTLALATALYAQDSNPTPDTSSDTVVLNPITLVADGQENVEATGGVVVSEEDIEAMQPADVSELFQRDSAVTVSGGAGPSKRIHVFGMEQSNLAVTVDGVPQGVTSWHHTGSNVIDPAFLKSVELEAGAAAADAGFGAAAGALRYETVGAKDLLTDGRNQGGRVALSYGDNGRGFSGSLAGYGVYEGFDWFAMIHGADGDNYESGGGLEMDGTDPATRGALLKLGYEFDTHRVELAYEYNKDDADRVIKMNMDLYGPGIDREVYPLKVTRNTLSLKYTTTAPTDSWDPEAMIYVSRDEYWRPNYITGDLIDPVNGSDFPNGDMDLEANSVGGVMKNTFTLGQGSITAGVDWRHDDYRVNNYGDHSATRTREFNIDTTQIGAFVQGRFEFENGIDLSTGMRLDHHRYTDWNNEEYSDSGASVNATVSYEFADGYEVFAGASRTWLGYDLGEYGLLHARNDAFATDPDFEAAKATNVKLGLNANQGNWTGNLTFFDTRLDGLGEYDTEAGYLTNADEYRSKGFTLQGNYSWGTGRVGASFTKAKVTQNGDEVLPGGGTVMPIGNMASIFVDQEIPQYNLKVGGTVEWADKLSNELMEAAGFSEHSSYTVLNLYGEWRPENYENIAVHLNIDNVFDREYYERSSYVQRVRGSRQIDPLYAPGRTVTLGVKMDF</sequence>
<evidence type="ECO:0000256" key="4">
    <source>
        <dbReference type="ARBA" id="ARBA00022452"/>
    </source>
</evidence>
<dbReference type="GO" id="GO:0009279">
    <property type="term" value="C:cell outer membrane"/>
    <property type="evidence" value="ECO:0007669"/>
    <property type="project" value="UniProtKB-SubCell"/>
</dbReference>
<feature type="domain" description="TonB-dependent receptor plug" evidence="13">
    <location>
        <begin position="59"/>
        <end position="154"/>
    </location>
</feature>
<organism evidence="14 15">
    <name type="scientific">Paracoccus lutimaris</name>
    <dbReference type="NCBI Taxonomy" id="1490030"/>
    <lineage>
        <taxon>Bacteria</taxon>
        <taxon>Pseudomonadati</taxon>
        <taxon>Pseudomonadota</taxon>
        <taxon>Alphaproteobacteria</taxon>
        <taxon>Rhodobacterales</taxon>
        <taxon>Paracoccaceae</taxon>
        <taxon>Paracoccus</taxon>
    </lineage>
</organism>
<dbReference type="EMBL" id="QPJL01000002">
    <property type="protein sequence ID" value="RCW88213.1"/>
    <property type="molecule type" value="Genomic_DNA"/>
</dbReference>
<dbReference type="InterPro" id="IPR037066">
    <property type="entry name" value="Plug_dom_sf"/>
</dbReference>
<dbReference type="InterPro" id="IPR039426">
    <property type="entry name" value="TonB-dep_rcpt-like"/>
</dbReference>
<dbReference type="GO" id="GO:0015344">
    <property type="term" value="F:siderophore uptake transmembrane transporter activity"/>
    <property type="evidence" value="ECO:0007669"/>
    <property type="project" value="TreeGrafter"/>
</dbReference>
<comment type="subcellular location">
    <subcellularLocation>
        <location evidence="1 9">Cell outer membrane</location>
        <topology evidence="1 9">Multi-pass membrane protein</topology>
    </subcellularLocation>
</comment>
<dbReference type="PROSITE" id="PS52016">
    <property type="entry name" value="TONB_DEPENDENT_REC_3"/>
    <property type="match status" value="1"/>
</dbReference>
<evidence type="ECO:0000313" key="15">
    <source>
        <dbReference type="Proteomes" id="UP000253345"/>
    </source>
</evidence>
<evidence type="ECO:0000256" key="10">
    <source>
        <dbReference type="RuleBase" id="RU003357"/>
    </source>
</evidence>
<keyword evidence="8 9" id="KW-0998">Cell outer membrane</keyword>
<protein>
    <submittedName>
        <fullName evidence="14">Hemoglobin/transferrin/lactoferrin receptor protein</fullName>
    </submittedName>
</protein>
<reference evidence="14 15" key="1">
    <citation type="submission" date="2018-07" db="EMBL/GenBank/DDBJ databases">
        <title>Genomic Encyclopedia of Type Strains, Phase III (KMG-III): the genomes of soil and plant-associated and newly described type strains.</title>
        <authorList>
            <person name="Whitman W."/>
        </authorList>
    </citation>
    <scope>NUCLEOTIDE SEQUENCE [LARGE SCALE GENOMIC DNA]</scope>
    <source>
        <strain evidence="14 15">CECT 8525</strain>
    </source>
</reference>
<keyword evidence="6 10" id="KW-0798">TonB box</keyword>
<evidence type="ECO:0000256" key="5">
    <source>
        <dbReference type="ARBA" id="ARBA00022692"/>
    </source>
</evidence>
<evidence type="ECO:0000256" key="6">
    <source>
        <dbReference type="ARBA" id="ARBA00023077"/>
    </source>
</evidence>
<keyword evidence="4 9" id="KW-1134">Transmembrane beta strand</keyword>
<accession>A0A368Z717</accession>
<proteinExistence type="inferred from homology"/>
<evidence type="ECO:0000256" key="1">
    <source>
        <dbReference type="ARBA" id="ARBA00004571"/>
    </source>
</evidence>
<dbReference type="SUPFAM" id="SSF56935">
    <property type="entry name" value="Porins"/>
    <property type="match status" value="1"/>
</dbReference>
<feature type="chain" id="PRO_5016851857" evidence="11">
    <location>
        <begin position="24"/>
        <end position="682"/>
    </location>
</feature>
<dbReference type="InterPro" id="IPR000531">
    <property type="entry name" value="Beta-barrel_TonB"/>
</dbReference>
<evidence type="ECO:0000256" key="8">
    <source>
        <dbReference type="ARBA" id="ARBA00023237"/>
    </source>
</evidence>
<evidence type="ECO:0000259" key="12">
    <source>
        <dbReference type="Pfam" id="PF00593"/>
    </source>
</evidence>
<comment type="similarity">
    <text evidence="2 9 10">Belongs to the TonB-dependent receptor family.</text>
</comment>
<dbReference type="PANTHER" id="PTHR30069">
    <property type="entry name" value="TONB-DEPENDENT OUTER MEMBRANE RECEPTOR"/>
    <property type="match status" value="1"/>
</dbReference>
<evidence type="ECO:0000256" key="9">
    <source>
        <dbReference type="PROSITE-ProRule" id="PRU01360"/>
    </source>
</evidence>
<keyword evidence="11" id="KW-0732">Signal</keyword>
<keyword evidence="7 9" id="KW-0472">Membrane</keyword>
<dbReference type="Gene3D" id="2.40.170.20">
    <property type="entry name" value="TonB-dependent receptor, beta-barrel domain"/>
    <property type="match status" value="1"/>
</dbReference>
<evidence type="ECO:0000313" key="14">
    <source>
        <dbReference type="EMBL" id="RCW88213.1"/>
    </source>
</evidence>
<keyword evidence="14" id="KW-0675">Receptor</keyword>
<keyword evidence="15" id="KW-1185">Reference proteome</keyword>
<name>A0A368Z717_9RHOB</name>
<evidence type="ECO:0000256" key="3">
    <source>
        <dbReference type="ARBA" id="ARBA00022448"/>
    </source>
</evidence>
<dbReference type="InterPro" id="IPR036942">
    <property type="entry name" value="Beta-barrel_TonB_sf"/>
</dbReference>
<dbReference type="PANTHER" id="PTHR30069:SF41">
    <property type="entry name" value="HEME_HEMOPEXIN UTILIZATION PROTEIN C"/>
    <property type="match status" value="1"/>
</dbReference>
<comment type="caution">
    <text evidence="14">The sequence shown here is derived from an EMBL/GenBank/DDBJ whole genome shotgun (WGS) entry which is preliminary data.</text>
</comment>
<dbReference type="OrthoDB" id="9760494at2"/>
<keyword evidence="3 9" id="KW-0813">Transport</keyword>
<evidence type="ECO:0000259" key="13">
    <source>
        <dbReference type="Pfam" id="PF07715"/>
    </source>
</evidence>
<evidence type="ECO:0000256" key="2">
    <source>
        <dbReference type="ARBA" id="ARBA00009810"/>
    </source>
</evidence>
<dbReference type="Pfam" id="PF00593">
    <property type="entry name" value="TonB_dep_Rec_b-barrel"/>
    <property type="match status" value="1"/>
</dbReference>
<evidence type="ECO:0000256" key="7">
    <source>
        <dbReference type="ARBA" id="ARBA00023136"/>
    </source>
</evidence>
<gene>
    <name evidence="14" type="ORF">DFP89_102143</name>
</gene>
<dbReference type="Proteomes" id="UP000253345">
    <property type="component" value="Unassembled WGS sequence"/>
</dbReference>
<feature type="domain" description="TonB-dependent receptor-like beta-barrel" evidence="12">
    <location>
        <begin position="240"/>
        <end position="643"/>
    </location>
</feature>
<dbReference type="AlphaFoldDB" id="A0A368Z717"/>
<evidence type="ECO:0000256" key="11">
    <source>
        <dbReference type="SAM" id="SignalP"/>
    </source>
</evidence>
<keyword evidence="5 9" id="KW-0812">Transmembrane</keyword>